<evidence type="ECO:0000256" key="2">
    <source>
        <dbReference type="ARBA" id="ARBA00023121"/>
    </source>
</evidence>
<feature type="domain" description="ACB" evidence="4">
    <location>
        <begin position="196"/>
        <end position="286"/>
    </location>
</feature>
<keyword evidence="5" id="KW-1185">Reference proteome</keyword>
<reference evidence="5" key="1">
    <citation type="journal article" date="2021" name="Nat. Commun.">
        <title>Genomic analyses provide insights into spinach domestication and the genetic basis of agronomic traits.</title>
        <authorList>
            <person name="Cai X."/>
            <person name="Sun X."/>
            <person name="Xu C."/>
            <person name="Sun H."/>
            <person name="Wang X."/>
            <person name="Ge C."/>
            <person name="Zhang Z."/>
            <person name="Wang Q."/>
            <person name="Fei Z."/>
            <person name="Jiao C."/>
            <person name="Wang Q."/>
        </authorList>
    </citation>
    <scope>NUCLEOTIDE SEQUENCE [LARGE SCALE GENOMIC DNA]</scope>
    <source>
        <strain evidence="5">cv. Varoflay</strain>
    </source>
</reference>
<comment type="similarity">
    <text evidence="1">Belongs to the ACBP family.</text>
</comment>
<name>A0A9R0IC59_SPIOL</name>
<evidence type="ECO:0000259" key="4">
    <source>
        <dbReference type="PROSITE" id="PS51228"/>
    </source>
</evidence>
<evidence type="ECO:0000313" key="6">
    <source>
        <dbReference type="RefSeq" id="XP_021846422.1"/>
    </source>
</evidence>
<dbReference type="PRINTS" id="PR00689">
    <property type="entry name" value="ACOABINDINGP"/>
</dbReference>
<accession>A0A9R0IC59</accession>
<feature type="region of interest" description="Disordered" evidence="3">
    <location>
        <begin position="285"/>
        <end position="318"/>
    </location>
</feature>
<dbReference type="InterPro" id="IPR014352">
    <property type="entry name" value="FERM/acyl-CoA-bd_prot_sf"/>
</dbReference>
<dbReference type="Gene3D" id="1.20.80.10">
    <property type="match status" value="1"/>
</dbReference>
<evidence type="ECO:0000256" key="3">
    <source>
        <dbReference type="SAM" id="MobiDB-lite"/>
    </source>
</evidence>
<proteinExistence type="inferred from homology"/>
<gene>
    <name evidence="6" type="primary">LOC110786190</name>
</gene>
<dbReference type="InterPro" id="IPR035984">
    <property type="entry name" value="Acyl-CoA-binding_sf"/>
</dbReference>
<dbReference type="Pfam" id="PF00887">
    <property type="entry name" value="ACBP"/>
    <property type="match status" value="1"/>
</dbReference>
<dbReference type="AlphaFoldDB" id="A0A9R0IC59"/>
<dbReference type="OrthoDB" id="71307at2759"/>
<dbReference type="GO" id="GO:0006631">
    <property type="term" value="P:fatty acid metabolic process"/>
    <property type="evidence" value="ECO:0000318"/>
    <property type="project" value="GO_Central"/>
</dbReference>
<dbReference type="PROSITE" id="PS51228">
    <property type="entry name" value="ACB_2"/>
    <property type="match status" value="1"/>
</dbReference>
<dbReference type="GO" id="GO:0000062">
    <property type="term" value="F:fatty-acyl-CoA binding"/>
    <property type="evidence" value="ECO:0000318"/>
    <property type="project" value="GO_Central"/>
</dbReference>
<organism evidence="5 6">
    <name type="scientific">Spinacia oleracea</name>
    <name type="common">Spinach</name>
    <dbReference type="NCBI Taxonomy" id="3562"/>
    <lineage>
        <taxon>Eukaryota</taxon>
        <taxon>Viridiplantae</taxon>
        <taxon>Streptophyta</taxon>
        <taxon>Embryophyta</taxon>
        <taxon>Tracheophyta</taxon>
        <taxon>Spermatophyta</taxon>
        <taxon>Magnoliopsida</taxon>
        <taxon>eudicotyledons</taxon>
        <taxon>Gunneridae</taxon>
        <taxon>Pentapetalae</taxon>
        <taxon>Caryophyllales</taxon>
        <taxon>Chenopodiaceae</taxon>
        <taxon>Chenopodioideae</taxon>
        <taxon>Anserineae</taxon>
        <taxon>Spinacia</taxon>
    </lineage>
</organism>
<dbReference type="SUPFAM" id="SSF47027">
    <property type="entry name" value="Acyl-CoA binding protein"/>
    <property type="match status" value="1"/>
</dbReference>
<dbReference type="PANTHER" id="PTHR23310:SF105">
    <property type="entry name" value="ACYL-COA-BINDING DOMAIN-CONTAINING PROTEIN 5"/>
    <property type="match status" value="1"/>
</dbReference>
<sequence>MELLYELLWKACSWFLLSVLVARFISLIVCSTDDCSASGLITEKGIKRSATLDHEDRLRVCDSGSEKKGVKFVAKNVKFVESGFNQDVVKGFEIGEFGEVLVDQNKEEEKLVGFECEVGGKKSVDHVQETIVGFEDRECHGTGVVFGSEGVVDDEKAVENSSNVYKGEISGRGFDREYEGGLSDEEGWEGVERSELENKFAKAMNFVQCKDKEGRLSKGGNDVMMQLYGLQKVAMEGTCHEPQPMALKLSARAKWNAWQRLGTMTQEDAMEQYMTLLSDNIPEWIGDQSSVEQKPRSSTAGVDSSQEDNIFGPSGSVA</sequence>
<dbReference type="GeneID" id="110786190"/>
<protein>
    <submittedName>
        <fullName evidence="6">Acyl-CoA-binding domain-containing protein 3</fullName>
    </submittedName>
</protein>
<evidence type="ECO:0000256" key="1">
    <source>
        <dbReference type="ARBA" id="ARBA00005567"/>
    </source>
</evidence>
<feature type="compositionally biased region" description="Polar residues" evidence="3">
    <location>
        <begin position="287"/>
        <end position="308"/>
    </location>
</feature>
<keyword evidence="2" id="KW-0446">Lipid-binding</keyword>
<reference evidence="6" key="2">
    <citation type="submission" date="2025-08" db="UniProtKB">
        <authorList>
            <consortium name="RefSeq"/>
        </authorList>
    </citation>
    <scope>IDENTIFICATION</scope>
    <source>
        <tissue evidence="6">Leaf</tissue>
    </source>
</reference>
<dbReference type="Proteomes" id="UP000813463">
    <property type="component" value="Chromosome 3"/>
</dbReference>
<dbReference type="InterPro" id="IPR000582">
    <property type="entry name" value="Acyl-CoA-binding_protein"/>
</dbReference>
<dbReference type="RefSeq" id="XP_021846422.1">
    <property type="nucleotide sequence ID" value="XM_021990730.2"/>
</dbReference>
<evidence type="ECO:0000313" key="5">
    <source>
        <dbReference type="Proteomes" id="UP000813463"/>
    </source>
</evidence>
<dbReference type="KEGG" id="soe:110786190"/>
<dbReference type="PANTHER" id="PTHR23310">
    <property type="entry name" value="ACYL-COA-BINDING PROTEIN, ACBP"/>
    <property type="match status" value="1"/>
</dbReference>